<protein>
    <recommendedName>
        <fullName evidence="2">DUF835 domain-containing protein</fullName>
    </recommendedName>
</protein>
<evidence type="ECO:0000256" key="1">
    <source>
        <dbReference type="SAM" id="MobiDB-lite"/>
    </source>
</evidence>
<proteinExistence type="predicted"/>
<feature type="compositionally biased region" description="Basic residues" evidence="1">
    <location>
        <begin position="486"/>
        <end position="497"/>
    </location>
</feature>
<reference evidence="3" key="2">
    <citation type="journal article" date="2015" name="ISME J.">
        <title>A new class of marine Euryarchaeota group II from the Mediterranean deep chlorophyll maximum.</title>
        <authorList>
            <person name="Martin-Cuadrado A.B."/>
            <person name="Garcia-Heredia I."/>
            <person name="Molto A.G."/>
            <person name="Lopez-Ubeda R."/>
            <person name="Kimes N."/>
            <person name="Lopez-Garcia P."/>
            <person name="Moreira D."/>
            <person name="Rodriguez-Valera F."/>
        </authorList>
    </citation>
    <scope>NUCLEOTIDE SEQUENCE</scope>
</reference>
<evidence type="ECO:0000259" key="2">
    <source>
        <dbReference type="Pfam" id="PF05763"/>
    </source>
</evidence>
<reference evidence="3" key="1">
    <citation type="submission" date="2014-11" db="EMBL/GenBank/DDBJ databases">
        <authorList>
            <person name="Zhu J."/>
            <person name="Qi W."/>
            <person name="Song R."/>
        </authorList>
    </citation>
    <scope>NUCLEOTIDE SEQUENCE</scope>
</reference>
<dbReference type="AlphaFoldDB" id="A0A1B1TE43"/>
<dbReference type="EMBL" id="KP211893">
    <property type="protein sequence ID" value="ANV80557.1"/>
    <property type="molecule type" value="Genomic_DNA"/>
</dbReference>
<feature type="region of interest" description="Disordered" evidence="1">
    <location>
        <begin position="486"/>
        <end position="506"/>
    </location>
</feature>
<dbReference type="Pfam" id="PF05763">
    <property type="entry name" value="DUF835"/>
    <property type="match status" value="1"/>
</dbReference>
<feature type="region of interest" description="Disordered" evidence="1">
    <location>
        <begin position="555"/>
        <end position="590"/>
    </location>
</feature>
<accession>A0A1B1TE43</accession>
<feature type="domain" description="DUF835" evidence="2">
    <location>
        <begin position="193"/>
        <end position="316"/>
    </location>
</feature>
<organism evidence="3">
    <name type="scientific">uncultured Poseidoniia archaeon</name>
    <dbReference type="NCBI Taxonomy" id="1697135"/>
    <lineage>
        <taxon>Archaea</taxon>
        <taxon>Methanobacteriati</taxon>
        <taxon>Thermoplasmatota</taxon>
        <taxon>Candidatus Poseidoniia</taxon>
        <taxon>environmental samples</taxon>
    </lineage>
</organism>
<evidence type="ECO:0000313" key="3">
    <source>
        <dbReference type="EMBL" id="ANV80557.1"/>
    </source>
</evidence>
<sequence>MVELPQGVVIEVRRGGHDALKQLAGDMSRLNVSGHIRIERKPKELMPRISQVIIQDGMPKIAIHESDAIKMGLEALLEIESDATAIDALISLHELSEEELDKVIRLYPDANIYSQEQNESSDDGQWWNQVKLQSRRWVRDNRLPEIEATVDAPEFIRQKTQAQLRKLEGNTRQLNLGDVILFDADDSSLLVELSGALAGHGRPIQIITRTHPTILNRAHDIPVSSCLWLSTSDEEGAISSDLENLRRKILNFLWANKQAIVAIDGLEYLSSRNDDSALMDFIRSIADEVRMEDHALLLSCDLSSFESKTRHSITREVEELSTNIVDLWLMEDESLFEHPICRDVSEEESMWIQQQLNLHASRTGDLIHSSSVELVGGSPIIEQEDVISAGENLAQVVDQWSEESRQVPQISPIQEVFEEASKEFIVKSDQDEKYGDNSLDDVLDDNDSSVISEHSNQSLSEIELIDEPAPKVSIKIKSPVPRSPIRMKRRKVRKSKKHNDSVHISKSRISAAVKNNAELTDIGNLESYKARKLGISDNLAEYSQRQDNAFNKTFKENDQSSDKSLIQASMQKAAKKNPSIKSMKSEKKHQQLAVILDKNQDTSLNPLMARGVKVDTKVSKFSRESATRKQTITTVDEHYQEWTKGENTAKSSGKLFDEKGKELKKVTGDRQ</sequence>
<name>A0A1B1TE43_9ARCH</name>
<dbReference type="InterPro" id="IPR008553">
    <property type="entry name" value="DUF835"/>
</dbReference>